<name>A0ACC5NX74_9BACT</name>
<reference evidence="1" key="1">
    <citation type="submission" date="2020-08" db="EMBL/GenBank/DDBJ databases">
        <title>Genomic Encyclopedia of Type Strains, Phase IV (KMG-V): Genome sequencing to study the core and pangenomes of soil and plant-associated prokaryotes.</title>
        <authorList>
            <person name="Whitman W."/>
        </authorList>
    </citation>
    <scope>NUCLEOTIDE SEQUENCE</scope>
    <source>
        <strain evidence="1">M8UP15</strain>
    </source>
</reference>
<organism evidence="1 2">
    <name type="scientific">Tunturiibacter gelidiferens</name>
    <dbReference type="NCBI Taxonomy" id="3069689"/>
    <lineage>
        <taxon>Bacteria</taxon>
        <taxon>Pseudomonadati</taxon>
        <taxon>Acidobacteriota</taxon>
        <taxon>Terriglobia</taxon>
        <taxon>Terriglobales</taxon>
        <taxon>Acidobacteriaceae</taxon>
        <taxon>Tunturiibacter</taxon>
    </lineage>
</organism>
<gene>
    <name evidence="1" type="ORF">HDF13_001521</name>
</gene>
<dbReference type="Proteomes" id="UP000569005">
    <property type="component" value="Unassembled WGS sequence"/>
</dbReference>
<dbReference type="EMBL" id="JACHEA010000001">
    <property type="protein sequence ID" value="MBB5339188.1"/>
    <property type="molecule type" value="Genomic_DNA"/>
</dbReference>
<keyword evidence="2" id="KW-1185">Reference proteome</keyword>
<sequence>MIAAENFFGVDKSDSNGKDEMGLCPVQNDKAFSAHLREIFSKGMKDEID</sequence>
<evidence type="ECO:0000313" key="2">
    <source>
        <dbReference type="Proteomes" id="UP000569005"/>
    </source>
</evidence>
<proteinExistence type="predicted"/>
<evidence type="ECO:0000313" key="1">
    <source>
        <dbReference type="EMBL" id="MBB5339188.1"/>
    </source>
</evidence>
<protein>
    <submittedName>
        <fullName evidence="1">Uncharacterized protein</fullName>
    </submittedName>
</protein>
<comment type="caution">
    <text evidence="1">The sequence shown here is derived from an EMBL/GenBank/DDBJ whole genome shotgun (WGS) entry which is preliminary data.</text>
</comment>
<accession>A0ACC5NX74</accession>